<dbReference type="PANTHER" id="PTHR44998:SF1">
    <property type="entry name" value="UDP-N-ACETYLGLUCOSAMINE--PEPTIDE N-ACETYLGLUCOSAMINYLTRANSFERASE 110 KDA SUBUNIT"/>
    <property type="match status" value="1"/>
</dbReference>
<evidence type="ECO:0000256" key="2">
    <source>
        <dbReference type="ARBA" id="ARBA00005386"/>
    </source>
</evidence>
<evidence type="ECO:0000313" key="12">
    <source>
        <dbReference type="Proteomes" id="UP000043764"/>
    </source>
</evidence>
<dbReference type="RefSeq" id="WP_050672313.1">
    <property type="nucleotide sequence ID" value="NZ_CVRL01000002.1"/>
</dbReference>
<dbReference type="SMART" id="SM00028">
    <property type="entry name" value="TPR"/>
    <property type="match status" value="3"/>
</dbReference>
<comment type="pathway">
    <text evidence="1">Protein modification; protein glycosylation.</text>
</comment>
<keyword evidence="4" id="KW-0328">Glycosyltransferase</keyword>
<dbReference type="InterPro" id="IPR029489">
    <property type="entry name" value="OGT/SEC/SPY_C"/>
</dbReference>
<evidence type="ECO:0000256" key="6">
    <source>
        <dbReference type="ARBA" id="ARBA00022737"/>
    </source>
</evidence>
<dbReference type="Gene3D" id="3.40.50.11380">
    <property type="match status" value="1"/>
</dbReference>
<evidence type="ECO:0000313" key="11">
    <source>
        <dbReference type="EMBL" id="CRL09353.1"/>
    </source>
</evidence>
<dbReference type="GO" id="GO:0097363">
    <property type="term" value="F:protein O-acetylglucosaminyltransferase activity"/>
    <property type="evidence" value="ECO:0007669"/>
    <property type="project" value="UniProtKB-EC"/>
</dbReference>
<keyword evidence="11" id="KW-0449">Lipoprotein</keyword>
<dbReference type="AlphaFoldDB" id="A0A0H5CXL3"/>
<gene>
    <name evidence="11" type="ORF">NIT7321_00182</name>
</gene>
<evidence type="ECO:0000256" key="4">
    <source>
        <dbReference type="ARBA" id="ARBA00022676"/>
    </source>
</evidence>
<protein>
    <recommendedName>
        <fullName evidence="3">protein O-GlcNAc transferase</fullName>
        <ecNumber evidence="3">2.4.1.255</ecNumber>
    </recommendedName>
</protein>
<evidence type="ECO:0000256" key="3">
    <source>
        <dbReference type="ARBA" id="ARBA00011970"/>
    </source>
</evidence>
<dbReference type="SUPFAM" id="SSF48452">
    <property type="entry name" value="TPR-like"/>
    <property type="match status" value="1"/>
</dbReference>
<dbReference type="PANTHER" id="PTHR44998">
    <property type="match status" value="1"/>
</dbReference>
<evidence type="ECO:0000256" key="9">
    <source>
        <dbReference type="SAM" id="MobiDB-lite"/>
    </source>
</evidence>
<dbReference type="PROSITE" id="PS50005">
    <property type="entry name" value="TPR"/>
    <property type="match status" value="2"/>
</dbReference>
<evidence type="ECO:0000259" key="10">
    <source>
        <dbReference type="Pfam" id="PF13844"/>
    </source>
</evidence>
<feature type="repeat" description="TPR" evidence="8">
    <location>
        <begin position="60"/>
        <end position="93"/>
    </location>
</feature>
<feature type="domain" description="O-GlcNAc transferase C-terminal" evidence="10">
    <location>
        <begin position="372"/>
        <end position="557"/>
    </location>
</feature>
<keyword evidence="7 8" id="KW-0802">TPR repeat</keyword>
<accession>A0A0H5CXL3</accession>
<evidence type="ECO:0000256" key="7">
    <source>
        <dbReference type="ARBA" id="ARBA00022803"/>
    </source>
</evidence>
<keyword evidence="5" id="KW-0808">Transferase</keyword>
<evidence type="ECO:0000256" key="5">
    <source>
        <dbReference type="ARBA" id="ARBA00022679"/>
    </source>
</evidence>
<dbReference type="EC" id="2.4.1.255" evidence="3"/>
<feature type="region of interest" description="Disordered" evidence="9">
    <location>
        <begin position="1"/>
        <end position="21"/>
    </location>
</feature>
<reference evidence="12" key="1">
    <citation type="submission" date="2015-05" db="EMBL/GenBank/DDBJ databases">
        <authorList>
            <person name="Rodrigo-Torres Lidia"/>
            <person name="Arahal R.David."/>
        </authorList>
    </citation>
    <scope>NUCLEOTIDE SEQUENCE [LARGE SCALE GENOMIC DNA]</scope>
    <source>
        <strain evidence="12">CECT 7321</strain>
    </source>
</reference>
<evidence type="ECO:0000256" key="8">
    <source>
        <dbReference type="PROSITE-ProRule" id="PRU00339"/>
    </source>
</evidence>
<dbReference type="Gene3D" id="1.25.40.10">
    <property type="entry name" value="Tetratricopeptide repeat domain"/>
    <property type="match status" value="1"/>
</dbReference>
<keyword evidence="6" id="KW-0677">Repeat</keyword>
<dbReference type="InterPro" id="IPR019734">
    <property type="entry name" value="TPR_rpt"/>
</dbReference>
<comment type="similarity">
    <text evidence="2">Belongs to the glycosyltransferase 41 family. O-GlcNAc transferase subfamily.</text>
</comment>
<name>A0A0H5CXL3_9RHOB</name>
<organism evidence="11 12">
    <name type="scientific">Phaeobacter italicus</name>
    <dbReference type="NCBI Taxonomy" id="481446"/>
    <lineage>
        <taxon>Bacteria</taxon>
        <taxon>Pseudomonadati</taxon>
        <taxon>Pseudomonadota</taxon>
        <taxon>Alphaproteobacteria</taxon>
        <taxon>Rhodobacterales</taxon>
        <taxon>Roseobacteraceae</taxon>
        <taxon>Phaeobacter</taxon>
    </lineage>
</organism>
<dbReference type="Proteomes" id="UP000043764">
    <property type="component" value="Unassembled WGS sequence"/>
</dbReference>
<dbReference type="InterPro" id="IPR011990">
    <property type="entry name" value="TPR-like_helical_dom_sf"/>
</dbReference>
<sequence>MNKPLRKNQLSKSARRKMAAAPPSPVDVFKAEAAKAFVEGDYPRARQFITQALTLAPEDALLHAELASNFMQEAKYDLALRHLMGALKREPTNPKWLSGIGTILMLMDRYEDAVGFFEAVYQLDPENAMNVSRLVQLQMDLCKWEVYEDQKNKLRILDNDPANGDPFTTLLYVDDPAFQKKRAVTKMKKQLRLADFKQRNAFDRTATAGRRIRIGYFSNDFFNHATMLLMAQHFELHDSDRFEVFIYDYSNQPTNAYLQRVVKAADHYKPVHAMKDEDVAELARDDQLDIAIDLKGYTKGARPAIFAFRAAPVQISYLGYPGTTGLPTMDYFVADAVTVPKEGRRHFSEKIMYMPDCYQVNDNSRPRPEQTPTRADMGLPQDGVVFCAFNNHNKVSPAEFDIWMDLLKQVDGSVLWFLAGAEPLRVNIRKEAEARGVSAERIVFADRCSTPDHIARLPLADIFLDTFACNAHTTASELMWSGVPVVTMPGQQFAARVAASIVSAVNCPELIAQSVDEYRDIALRLAQNPSELAALRAKITQNIPQTPLYDSEGYMKNFEALLELAIERYDNGLKPDHLHLD</sequence>
<dbReference type="Gene3D" id="3.40.50.2000">
    <property type="entry name" value="Glycogen Phosphorylase B"/>
    <property type="match status" value="1"/>
</dbReference>
<dbReference type="Pfam" id="PF13844">
    <property type="entry name" value="Glyco_transf_41"/>
    <property type="match status" value="2"/>
</dbReference>
<feature type="domain" description="O-GlcNAc transferase C-terminal" evidence="10">
    <location>
        <begin position="166"/>
        <end position="363"/>
    </location>
</feature>
<evidence type="ECO:0000256" key="1">
    <source>
        <dbReference type="ARBA" id="ARBA00004922"/>
    </source>
</evidence>
<dbReference type="EMBL" id="CVRL01000002">
    <property type="protein sequence ID" value="CRL09353.1"/>
    <property type="molecule type" value="Genomic_DNA"/>
</dbReference>
<dbReference type="STRING" id="481446.NIT7645_01489"/>
<keyword evidence="12" id="KW-1185">Reference proteome</keyword>
<feature type="repeat" description="TPR" evidence="8">
    <location>
        <begin position="94"/>
        <end position="127"/>
    </location>
</feature>
<dbReference type="SUPFAM" id="SSF53756">
    <property type="entry name" value="UDP-Glycosyltransferase/glycogen phosphorylase"/>
    <property type="match status" value="1"/>
</dbReference>
<proteinExistence type="inferred from homology"/>